<dbReference type="AlphaFoldDB" id="A0A6P2SWM2"/>
<proteinExistence type="predicted"/>
<evidence type="ECO:0000313" key="1">
    <source>
        <dbReference type="EMBL" id="VWC53935.1"/>
    </source>
</evidence>
<evidence type="ECO:0000313" key="2">
    <source>
        <dbReference type="Proteomes" id="UP000494261"/>
    </source>
</evidence>
<accession>A0A6P2SWM2</accession>
<protein>
    <submittedName>
        <fullName evidence="1">Uncharacterized protein</fullName>
    </submittedName>
</protein>
<dbReference type="Proteomes" id="UP000494261">
    <property type="component" value="Unassembled WGS sequence"/>
</dbReference>
<gene>
    <name evidence="1" type="ORF">BLA13014_08281</name>
</gene>
<organism evidence="1 2">
    <name type="scientific">Burkholderia aenigmatica</name>
    <dbReference type="NCBI Taxonomy" id="2015348"/>
    <lineage>
        <taxon>Bacteria</taxon>
        <taxon>Pseudomonadati</taxon>
        <taxon>Pseudomonadota</taxon>
        <taxon>Betaproteobacteria</taxon>
        <taxon>Burkholderiales</taxon>
        <taxon>Burkholderiaceae</taxon>
        <taxon>Burkholderia</taxon>
        <taxon>Burkholderia cepacia complex</taxon>
    </lineage>
</organism>
<name>A0A6P2SWM2_9BURK</name>
<sequence length="211" mass="23138">MRCAGSRWRCRANVNWPKTRNPPTGSAACVSVERRVRVCSQRHVSFHHMKDAGRPLYGPAVDQWVPLSLSIEASRLSPGGRKEVGRSESASGGCTVEAVVEGAAARMAVMGRQHAFTGRDRGRLLPLVAARERCTGKRMEIPGGSPSCAARYIPVSFTPPTSCAYGFHARRPALDYLCVHDSVRIPAGNPFWRHARDDRRLICRGACIDKS</sequence>
<reference evidence="1 2" key="1">
    <citation type="submission" date="2019-09" db="EMBL/GenBank/DDBJ databases">
        <authorList>
            <person name="Depoorter E."/>
        </authorList>
    </citation>
    <scope>NUCLEOTIDE SEQUENCE [LARGE SCALE GENOMIC DNA]</scope>
    <source>
        <strain evidence="1">LMG 13014</strain>
    </source>
</reference>
<dbReference type="EMBL" id="CABVQC010000123">
    <property type="protein sequence ID" value="VWC53935.1"/>
    <property type="molecule type" value="Genomic_DNA"/>
</dbReference>